<evidence type="ECO:0000256" key="3">
    <source>
        <dbReference type="ARBA" id="ARBA00023015"/>
    </source>
</evidence>
<dbReference type="Pfam" id="PF00172">
    <property type="entry name" value="Zn_clus"/>
    <property type="match status" value="1"/>
</dbReference>
<dbReference type="InterPro" id="IPR036236">
    <property type="entry name" value="Znf_C2H2_sf"/>
</dbReference>
<protein>
    <submittedName>
        <fullName evidence="11">Uncharacterized protein</fullName>
    </submittedName>
</protein>
<dbReference type="CDD" id="cd12148">
    <property type="entry name" value="fungal_TF_MHR"/>
    <property type="match status" value="1"/>
</dbReference>
<dbReference type="OrthoDB" id="10018191at2759"/>
<dbReference type="InterPro" id="IPR007219">
    <property type="entry name" value="XnlR_reg_dom"/>
</dbReference>
<evidence type="ECO:0000256" key="7">
    <source>
        <dbReference type="SAM" id="Coils"/>
    </source>
</evidence>
<keyword evidence="6" id="KW-0863">Zinc-finger</keyword>
<comment type="caution">
    <text evidence="11">The sequence shown here is derived from an EMBL/GenBank/DDBJ whole genome shotgun (WGS) entry which is preliminary data.</text>
</comment>
<dbReference type="PROSITE" id="PS50048">
    <property type="entry name" value="ZN2_CY6_FUNGAL_2"/>
    <property type="match status" value="1"/>
</dbReference>
<evidence type="ECO:0000259" key="9">
    <source>
        <dbReference type="PROSITE" id="PS50048"/>
    </source>
</evidence>
<dbReference type="Gene3D" id="4.10.240.10">
    <property type="entry name" value="Zn(2)-C6 fungal-type DNA-binding domain"/>
    <property type="match status" value="1"/>
</dbReference>
<dbReference type="PANTHER" id="PTHR47660">
    <property type="entry name" value="TRANSCRIPTION FACTOR WITH C2H2 AND ZN(2)-CYS(6) DNA BINDING DOMAIN (EUROFUNG)-RELATED-RELATED"/>
    <property type="match status" value="1"/>
</dbReference>
<dbReference type="SUPFAM" id="SSF57701">
    <property type="entry name" value="Zn2/Cys6 DNA-binding domain"/>
    <property type="match status" value="1"/>
</dbReference>
<evidence type="ECO:0000256" key="1">
    <source>
        <dbReference type="ARBA" id="ARBA00022723"/>
    </source>
</evidence>
<dbReference type="PROSITE" id="PS00463">
    <property type="entry name" value="ZN2_CY6_FUNGAL_1"/>
    <property type="match status" value="1"/>
</dbReference>
<dbReference type="Proteomes" id="UP000813461">
    <property type="component" value="Unassembled WGS sequence"/>
</dbReference>
<dbReference type="Gene3D" id="3.30.160.60">
    <property type="entry name" value="Classic Zinc Finger"/>
    <property type="match status" value="1"/>
</dbReference>
<keyword evidence="5" id="KW-0539">Nucleus</keyword>
<organism evidence="11 12">
    <name type="scientific">Paraphoma chrysanthemicola</name>
    <dbReference type="NCBI Taxonomy" id="798071"/>
    <lineage>
        <taxon>Eukaryota</taxon>
        <taxon>Fungi</taxon>
        <taxon>Dikarya</taxon>
        <taxon>Ascomycota</taxon>
        <taxon>Pezizomycotina</taxon>
        <taxon>Dothideomycetes</taxon>
        <taxon>Pleosporomycetidae</taxon>
        <taxon>Pleosporales</taxon>
        <taxon>Pleosporineae</taxon>
        <taxon>Phaeosphaeriaceae</taxon>
        <taxon>Paraphoma</taxon>
    </lineage>
</organism>
<evidence type="ECO:0000256" key="4">
    <source>
        <dbReference type="ARBA" id="ARBA00023163"/>
    </source>
</evidence>
<evidence type="ECO:0000256" key="5">
    <source>
        <dbReference type="ARBA" id="ARBA00023242"/>
    </source>
</evidence>
<keyword evidence="1" id="KW-0479">Metal-binding</keyword>
<evidence type="ECO:0000256" key="2">
    <source>
        <dbReference type="ARBA" id="ARBA00022833"/>
    </source>
</evidence>
<dbReference type="EMBL" id="JAGMVJ010000028">
    <property type="protein sequence ID" value="KAH7070070.1"/>
    <property type="molecule type" value="Genomic_DNA"/>
</dbReference>
<feature type="compositionally biased region" description="Polar residues" evidence="8">
    <location>
        <begin position="56"/>
        <end position="67"/>
    </location>
</feature>
<feature type="region of interest" description="Disordered" evidence="8">
    <location>
        <begin position="50"/>
        <end position="72"/>
    </location>
</feature>
<name>A0A8K0VRU5_9PLEO</name>
<evidence type="ECO:0000259" key="10">
    <source>
        <dbReference type="PROSITE" id="PS50157"/>
    </source>
</evidence>
<dbReference type="GO" id="GO:0000981">
    <property type="term" value="F:DNA-binding transcription factor activity, RNA polymerase II-specific"/>
    <property type="evidence" value="ECO:0007669"/>
    <property type="project" value="InterPro"/>
</dbReference>
<dbReference type="PROSITE" id="PS00028">
    <property type="entry name" value="ZINC_FINGER_C2H2_1"/>
    <property type="match status" value="2"/>
</dbReference>
<evidence type="ECO:0000256" key="6">
    <source>
        <dbReference type="PROSITE-ProRule" id="PRU00042"/>
    </source>
</evidence>
<keyword evidence="7" id="KW-0175">Coiled coil</keyword>
<dbReference type="CDD" id="cd00067">
    <property type="entry name" value="GAL4"/>
    <property type="match status" value="1"/>
</dbReference>
<dbReference type="PROSITE" id="PS50157">
    <property type="entry name" value="ZINC_FINGER_C2H2_2"/>
    <property type="match status" value="2"/>
</dbReference>
<dbReference type="InterPro" id="IPR001138">
    <property type="entry name" value="Zn2Cys6_DnaBD"/>
</dbReference>
<feature type="domain" description="Zn(2)-C6 fungal-type" evidence="9">
    <location>
        <begin position="85"/>
        <end position="114"/>
    </location>
</feature>
<keyword evidence="2" id="KW-0862">Zinc</keyword>
<keyword evidence="3" id="KW-0805">Transcription regulation</keyword>
<keyword evidence="12" id="KW-1185">Reference proteome</keyword>
<dbReference type="PANTHER" id="PTHR47660:SF7">
    <property type="entry name" value="TRANSCRIPTION FACTOR WITH C2H2 AND ZN(2)-CYS(6) DNA BINDING DOMAIN (EUROFUNG)"/>
    <property type="match status" value="1"/>
</dbReference>
<gene>
    <name evidence="11" type="ORF">FB567DRAFT_219099</name>
</gene>
<feature type="coiled-coil region" evidence="7">
    <location>
        <begin position="591"/>
        <end position="625"/>
    </location>
</feature>
<dbReference type="AlphaFoldDB" id="A0A8K0VRU5"/>
<dbReference type="SMART" id="SM00066">
    <property type="entry name" value="GAL4"/>
    <property type="match status" value="1"/>
</dbReference>
<feature type="domain" description="C2H2-type" evidence="10">
    <location>
        <begin position="30"/>
        <end position="57"/>
    </location>
</feature>
<sequence length="811" mass="91040">MYACAQCDRKYASQNSLTRHIHSHEKNTKHQCKICGVVFYRKDLLSRHSKLHKTSKGQGSRGNSSEISVPDHLGAGLGRRRCHTACIRCRELRTKCDGQRPCLTCRRSGGLCTFSRPTNRLSHVPVDSEDQMNMVNEFDPTTELRAEPNDTSSSLDLSADLATEFEFETALNPFMVDMEAWPWMHESLYLPNAPFLPNTLDVSTMNHQDHGTNQDIAMLQGNLVQPLVNAPGDAIGVSIPVPTSTDSPTHIIKDLIAFATASDCLARPLKDVASFWTAMSSRLQASFDVSMEGSSASTPILYSFVNTYMEQFGPLWPLLSPQTLDFDALHPQLFLVLTSIGAMYCGSSASTYGAMIHTAIRSSLTAAVELEDDETDLTWLAQARLLTQVAALYFGQPRAFTFAQHIGALLVAQARKMDLFSERYMIRAQRQFDSMSGTASDQERLALWLQMEARRRLAFGIFRGDTYTSVMLHTKPLISLEEIDLCFPTCDSVWRGERMPSSLCIQLIDSDHSLGRELRASDVYRIAMDRKEPLPPLDPSGHELLMFGLQYPIWRFSRDESMLNQLVGNEDISEQAESPMEVHGHRKGSAADRETYRIDSATRQMDDLRLELSRLICALRKWEQALPLVKTFTRTDRDRSSLMSGLILYHLGFIRLEAPLASLHQIQYRLADGRIIDDELIASVRLWIDAPRCQRAAKRACNIWTIIAHETQKPSKIPIKFNLLAFIGLHHAAVILWSYAGGRKNPSNIEAEEIPLTLEDVDKGRIDLSDQFAVLGSFSKLYESISSGRWSSFAQAAEALSRQELPAVRVS</sequence>
<feature type="domain" description="C2H2-type" evidence="10">
    <location>
        <begin position="2"/>
        <end position="29"/>
    </location>
</feature>
<dbReference type="GO" id="GO:0003677">
    <property type="term" value="F:DNA binding"/>
    <property type="evidence" value="ECO:0007669"/>
    <property type="project" value="InterPro"/>
</dbReference>
<dbReference type="SMART" id="SM00355">
    <property type="entry name" value="ZnF_C2H2"/>
    <property type="match status" value="2"/>
</dbReference>
<dbReference type="SUPFAM" id="SSF57667">
    <property type="entry name" value="beta-beta-alpha zinc fingers"/>
    <property type="match status" value="1"/>
</dbReference>
<evidence type="ECO:0000256" key="8">
    <source>
        <dbReference type="SAM" id="MobiDB-lite"/>
    </source>
</evidence>
<dbReference type="GO" id="GO:0006351">
    <property type="term" value="P:DNA-templated transcription"/>
    <property type="evidence" value="ECO:0007669"/>
    <property type="project" value="InterPro"/>
</dbReference>
<dbReference type="InterPro" id="IPR013087">
    <property type="entry name" value="Znf_C2H2_type"/>
</dbReference>
<dbReference type="Pfam" id="PF04082">
    <property type="entry name" value="Fungal_trans"/>
    <property type="match status" value="1"/>
</dbReference>
<dbReference type="InterPro" id="IPR036864">
    <property type="entry name" value="Zn2-C6_fun-type_DNA-bd_sf"/>
</dbReference>
<evidence type="ECO:0000313" key="11">
    <source>
        <dbReference type="EMBL" id="KAH7070070.1"/>
    </source>
</evidence>
<keyword evidence="4" id="KW-0804">Transcription</keyword>
<evidence type="ECO:0000313" key="12">
    <source>
        <dbReference type="Proteomes" id="UP000813461"/>
    </source>
</evidence>
<proteinExistence type="predicted"/>
<reference evidence="11" key="1">
    <citation type="journal article" date="2021" name="Nat. Commun.">
        <title>Genetic determinants of endophytism in the Arabidopsis root mycobiome.</title>
        <authorList>
            <person name="Mesny F."/>
            <person name="Miyauchi S."/>
            <person name="Thiergart T."/>
            <person name="Pickel B."/>
            <person name="Atanasova L."/>
            <person name="Karlsson M."/>
            <person name="Huettel B."/>
            <person name="Barry K.W."/>
            <person name="Haridas S."/>
            <person name="Chen C."/>
            <person name="Bauer D."/>
            <person name="Andreopoulos W."/>
            <person name="Pangilinan J."/>
            <person name="LaButti K."/>
            <person name="Riley R."/>
            <person name="Lipzen A."/>
            <person name="Clum A."/>
            <person name="Drula E."/>
            <person name="Henrissat B."/>
            <person name="Kohler A."/>
            <person name="Grigoriev I.V."/>
            <person name="Martin F.M."/>
            <person name="Hacquard S."/>
        </authorList>
    </citation>
    <scope>NUCLEOTIDE SEQUENCE</scope>
    <source>
        <strain evidence="11">MPI-SDFR-AT-0120</strain>
    </source>
</reference>
<accession>A0A8K0VRU5</accession>
<dbReference type="GO" id="GO:0008270">
    <property type="term" value="F:zinc ion binding"/>
    <property type="evidence" value="ECO:0007669"/>
    <property type="project" value="UniProtKB-KW"/>
</dbReference>